<evidence type="ECO:0000313" key="3">
    <source>
        <dbReference type="Proteomes" id="UP000271937"/>
    </source>
</evidence>
<dbReference type="EMBL" id="RQVR01000038">
    <property type="protein sequence ID" value="RRJ87409.1"/>
    <property type="molecule type" value="Genomic_DNA"/>
</dbReference>
<dbReference type="OrthoDB" id="1374525at2"/>
<gene>
    <name evidence="2" type="ORF">EG849_15350</name>
</gene>
<dbReference type="AlphaFoldDB" id="A0A3P3W147"/>
<keyword evidence="1" id="KW-0472">Membrane</keyword>
<accession>A0A3P3W147</accession>
<evidence type="ECO:0000256" key="1">
    <source>
        <dbReference type="SAM" id="Phobius"/>
    </source>
</evidence>
<dbReference type="RefSeq" id="WP_125014297.1">
    <property type="nucleotide sequence ID" value="NZ_RQVR01000038.1"/>
</dbReference>
<keyword evidence="1" id="KW-1133">Transmembrane helix</keyword>
<feature type="transmembrane region" description="Helical" evidence="1">
    <location>
        <begin position="49"/>
        <end position="76"/>
    </location>
</feature>
<comment type="caution">
    <text evidence="2">The sequence shown here is derived from an EMBL/GenBank/DDBJ whole genome shotgun (WGS) entry which is preliminary data.</text>
</comment>
<sequence>MRNNRDFHDFFPTENSSSTNLKYDIVASKFMTGIQNHQMRNAPSSSVGIVFNLIGAVLHMVLALVLILFVGVQWIWKRF</sequence>
<dbReference type="Proteomes" id="UP000271937">
    <property type="component" value="Unassembled WGS sequence"/>
</dbReference>
<proteinExistence type="predicted"/>
<organism evidence="2 3">
    <name type="scientific">Flavobacterium macacae</name>
    <dbReference type="NCBI Taxonomy" id="2488993"/>
    <lineage>
        <taxon>Bacteria</taxon>
        <taxon>Pseudomonadati</taxon>
        <taxon>Bacteroidota</taxon>
        <taxon>Flavobacteriia</taxon>
        <taxon>Flavobacteriales</taxon>
        <taxon>Flavobacteriaceae</taxon>
        <taxon>Flavobacterium</taxon>
    </lineage>
</organism>
<keyword evidence="3" id="KW-1185">Reference proteome</keyword>
<protein>
    <submittedName>
        <fullName evidence="2">Uncharacterized protein</fullName>
    </submittedName>
</protein>
<reference evidence="2 3" key="1">
    <citation type="submission" date="2018-11" db="EMBL/GenBank/DDBJ databases">
        <title>Flavobacterium sp. nov., YIM 102600 draft genome.</title>
        <authorList>
            <person name="Li G."/>
            <person name="Jiang Y."/>
        </authorList>
    </citation>
    <scope>NUCLEOTIDE SEQUENCE [LARGE SCALE GENOMIC DNA]</scope>
    <source>
        <strain evidence="2 3">YIM 102600</strain>
    </source>
</reference>
<name>A0A3P3W147_9FLAO</name>
<evidence type="ECO:0000313" key="2">
    <source>
        <dbReference type="EMBL" id="RRJ87409.1"/>
    </source>
</evidence>
<keyword evidence="1" id="KW-0812">Transmembrane</keyword>